<keyword evidence="8" id="KW-0812">Transmembrane</keyword>
<dbReference type="Gene3D" id="3.40.50.1240">
    <property type="entry name" value="Phosphoglycerate mutase-like"/>
    <property type="match status" value="1"/>
</dbReference>
<name>A0A9J2PWM4_ASCLU</name>
<dbReference type="WBParaSite" id="ALUE_0001399101-mRNA-1">
    <property type="protein sequence ID" value="ALUE_0001399101-mRNA-1"/>
    <property type="gene ID" value="ALUE_0001399101"/>
</dbReference>
<evidence type="ECO:0000313" key="10">
    <source>
        <dbReference type="WBParaSite" id="ALUE_0001399101-mRNA-1"/>
    </source>
</evidence>
<evidence type="ECO:0000256" key="6">
    <source>
        <dbReference type="ARBA" id="ARBA00023157"/>
    </source>
</evidence>
<keyword evidence="8" id="KW-1133">Transmembrane helix</keyword>
<keyword evidence="5" id="KW-0378">Hydrolase</keyword>
<accession>A0A9J2PWM4</accession>
<dbReference type="EC" id="3.1.3.2" evidence="3"/>
<keyword evidence="7" id="KW-0325">Glycoprotein</keyword>
<dbReference type="SUPFAM" id="SSF53254">
    <property type="entry name" value="Phosphoglycerate mutase-like"/>
    <property type="match status" value="1"/>
</dbReference>
<reference evidence="10" key="1">
    <citation type="submission" date="2023-03" db="UniProtKB">
        <authorList>
            <consortium name="WormBaseParasite"/>
        </authorList>
    </citation>
    <scope>IDENTIFICATION</scope>
</reference>
<evidence type="ECO:0000256" key="2">
    <source>
        <dbReference type="ARBA" id="ARBA00005375"/>
    </source>
</evidence>
<evidence type="ECO:0000256" key="7">
    <source>
        <dbReference type="ARBA" id="ARBA00023180"/>
    </source>
</evidence>
<dbReference type="InterPro" id="IPR000560">
    <property type="entry name" value="His_Pase_clade-2"/>
</dbReference>
<sequence>MANVDNQPIPIESVRTAALSPHIRHASNYVQRFVALNRESGNLDSLDAFDEAGDGEHGVKRWSQSLSRVRELVAANRCAVILVFIAAITSVAAILIVLIALIAGCYITRTDVVQPIFVYMIWRHGDRAPVITLEALPADLSEFPNGTGTLTKLGFTQSIDLGERIKRRYFEHKNLSTENVFIRSTNISRTIMTAEGVIRGLQIPGLGVVVDLPMEKDTVGNPLFQCPLASEIVAKWGDEYMLRANYSDVYETLLHEANYSGNTYQIMDLIDCLEAHNLNLPEWAKNATLKEAMRNLSWAGLEMQYGIGRFHNDTLMKIRSGSILRGLIEQLYAKLQRINDKTTLGNNNTEDLYFYGVSAHDITIGAILVTFSNLNAIIGDIPHIEYGANLAFELYDIKGKYKIKILYANKFDEEPRVITHYAGGCENSNTLCDVNRFIQHSKQLFFEDVEKHCEKSTTSKTKHGKVKRSADFFNGNLAELFIT</sequence>
<evidence type="ECO:0000256" key="5">
    <source>
        <dbReference type="ARBA" id="ARBA00022801"/>
    </source>
</evidence>
<dbReference type="CDD" id="cd07061">
    <property type="entry name" value="HP_HAP_like"/>
    <property type="match status" value="1"/>
</dbReference>
<evidence type="ECO:0000256" key="1">
    <source>
        <dbReference type="ARBA" id="ARBA00000032"/>
    </source>
</evidence>
<keyword evidence="4" id="KW-0732">Signal</keyword>
<comment type="similarity">
    <text evidence="2">Belongs to the histidine acid phosphatase family.</text>
</comment>
<dbReference type="AlphaFoldDB" id="A0A9J2PWM4"/>
<dbReference type="InterPro" id="IPR050645">
    <property type="entry name" value="Histidine_acid_phosphatase"/>
</dbReference>
<dbReference type="PANTHER" id="PTHR11567">
    <property type="entry name" value="ACID PHOSPHATASE-RELATED"/>
    <property type="match status" value="1"/>
</dbReference>
<evidence type="ECO:0000313" key="9">
    <source>
        <dbReference type="Proteomes" id="UP000036681"/>
    </source>
</evidence>
<dbReference type="InterPro" id="IPR029033">
    <property type="entry name" value="His_PPase_superfam"/>
</dbReference>
<dbReference type="GO" id="GO:0003993">
    <property type="term" value="F:acid phosphatase activity"/>
    <property type="evidence" value="ECO:0007669"/>
    <property type="project" value="UniProtKB-EC"/>
</dbReference>
<organism evidence="9 10">
    <name type="scientific">Ascaris lumbricoides</name>
    <name type="common">Giant roundworm</name>
    <dbReference type="NCBI Taxonomy" id="6252"/>
    <lineage>
        <taxon>Eukaryota</taxon>
        <taxon>Metazoa</taxon>
        <taxon>Ecdysozoa</taxon>
        <taxon>Nematoda</taxon>
        <taxon>Chromadorea</taxon>
        <taxon>Rhabditida</taxon>
        <taxon>Spirurina</taxon>
        <taxon>Ascaridomorpha</taxon>
        <taxon>Ascaridoidea</taxon>
        <taxon>Ascarididae</taxon>
        <taxon>Ascaris</taxon>
    </lineage>
</organism>
<evidence type="ECO:0000256" key="4">
    <source>
        <dbReference type="ARBA" id="ARBA00022729"/>
    </source>
</evidence>
<proteinExistence type="inferred from homology"/>
<keyword evidence="8" id="KW-0472">Membrane</keyword>
<keyword evidence="9" id="KW-1185">Reference proteome</keyword>
<dbReference type="PANTHER" id="PTHR11567:SF211">
    <property type="entry name" value="PROSTATIC ACID PHOSPHATASE"/>
    <property type="match status" value="1"/>
</dbReference>
<keyword evidence="6" id="KW-1015">Disulfide bond</keyword>
<protein>
    <recommendedName>
        <fullName evidence="3">acid phosphatase</fullName>
        <ecNumber evidence="3">3.1.3.2</ecNumber>
    </recommendedName>
</protein>
<evidence type="ECO:0000256" key="3">
    <source>
        <dbReference type="ARBA" id="ARBA00012646"/>
    </source>
</evidence>
<dbReference type="Pfam" id="PF00328">
    <property type="entry name" value="His_Phos_2"/>
    <property type="match status" value="1"/>
</dbReference>
<feature type="transmembrane region" description="Helical" evidence="8">
    <location>
        <begin position="78"/>
        <end position="103"/>
    </location>
</feature>
<comment type="catalytic activity">
    <reaction evidence="1">
        <text>a phosphate monoester + H2O = an alcohol + phosphate</text>
        <dbReference type="Rhea" id="RHEA:15017"/>
        <dbReference type="ChEBI" id="CHEBI:15377"/>
        <dbReference type="ChEBI" id="CHEBI:30879"/>
        <dbReference type="ChEBI" id="CHEBI:43474"/>
        <dbReference type="ChEBI" id="CHEBI:67140"/>
        <dbReference type="EC" id="3.1.3.2"/>
    </reaction>
</comment>
<dbReference type="Proteomes" id="UP000036681">
    <property type="component" value="Unplaced"/>
</dbReference>
<evidence type="ECO:0000256" key="8">
    <source>
        <dbReference type="SAM" id="Phobius"/>
    </source>
</evidence>